<keyword evidence="3" id="KW-1003">Cell membrane</keyword>
<feature type="domain" description="Type II secretion system protein GspF" evidence="9">
    <location>
        <begin position="271"/>
        <end position="393"/>
    </location>
</feature>
<evidence type="ECO:0000256" key="4">
    <source>
        <dbReference type="ARBA" id="ARBA00022519"/>
    </source>
</evidence>
<feature type="domain" description="Type II secretion system protein GspF" evidence="9">
    <location>
        <begin position="68"/>
        <end position="191"/>
    </location>
</feature>
<feature type="transmembrane region" description="Helical" evidence="8">
    <location>
        <begin position="374"/>
        <end position="395"/>
    </location>
</feature>
<comment type="similarity">
    <text evidence="2">Belongs to the GSP F family.</text>
</comment>
<evidence type="ECO:0000256" key="8">
    <source>
        <dbReference type="SAM" id="Phobius"/>
    </source>
</evidence>
<comment type="subcellular location">
    <subcellularLocation>
        <location evidence="1">Cell inner membrane</location>
        <topology evidence="1">Multi-pass membrane protein</topology>
    </subcellularLocation>
</comment>
<dbReference type="Gene3D" id="1.20.81.30">
    <property type="entry name" value="Type II secretion system (T2SS), domain F"/>
    <property type="match status" value="2"/>
</dbReference>
<keyword evidence="4" id="KW-0997">Cell inner membrane</keyword>
<proteinExistence type="inferred from homology"/>
<evidence type="ECO:0000256" key="3">
    <source>
        <dbReference type="ARBA" id="ARBA00022475"/>
    </source>
</evidence>
<feature type="transmembrane region" description="Helical" evidence="8">
    <location>
        <begin position="168"/>
        <end position="190"/>
    </location>
</feature>
<dbReference type="InterPro" id="IPR018076">
    <property type="entry name" value="T2SS_GspF_dom"/>
</dbReference>
<dbReference type="InterPro" id="IPR003004">
    <property type="entry name" value="GspF/PilC"/>
</dbReference>
<evidence type="ECO:0000256" key="6">
    <source>
        <dbReference type="ARBA" id="ARBA00022989"/>
    </source>
</evidence>
<keyword evidence="7 8" id="KW-0472">Membrane</keyword>
<evidence type="ECO:0000313" key="10">
    <source>
        <dbReference type="EMBL" id="OGY45711.1"/>
    </source>
</evidence>
<dbReference type="AlphaFoldDB" id="A0A1G1Y0G6"/>
<evidence type="ECO:0000313" key="11">
    <source>
        <dbReference type="Proteomes" id="UP000176241"/>
    </source>
</evidence>
<dbReference type="PANTHER" id="PTHR30012:SF0">
    <property type="entry name" value="TYPE II SECRETION SYSTEM PROTEIN F-RELATED"/>
    <property type="match status" value="1"/>
</dbReference>
<gene>
    <name evidence="10" type="ORF">A2731_02115</name>
</gene>
<accession>A0A1G1Y0G6</accession>
<dbReference type="GO" id="GO:0015628">
    <property type="term" value="P:protein secretion by the type II secretion system"/>
    <property type="evidence" value="ECO:0007669"/>
    <property type="project" value="TreeGrafter"/>
</dbReference>
<feature type="transmembrane region" description="Helical" evidence="8">
    <location>
        <begin position="221"/>
        <end position="240"/>
    </location>
</feature>
<dbReference type="FunFam" id="1.20.81.30:FF:000001">
    <property type="entry name" value="Type II secretion system protein F"/>
    <property type="match status" value="2"/>
</dbReference>
<dbReference type="InterPro" id="IPR042094">
    <property type="entry name" value="T2SS_GspF_sf"/>
</dbReference>
<dbReference type="Proteomes" id="UP000176241">
    <property type="component" value="Unassembled WGS sequence"/>
</dbReference>
<protein>
    <recommendedName>
        <fullName evidence="9">Type II secretion system protein GspF domain-containing protein</fullName>
    </recommendedName>
</protein>
<evidence type="ECO:0000256" key="5">
    <source>
        <dbReference type="ARBA" id="ARBA00022692"/>
    </source>
</evidence>
<name>A0A1G1Y0G6_9BACT</name>
<evidence type="ECO:0000256" key="7">
    <source>
        <dbReference type="ARBA" id="ARBA00023136"/>
    </source>
</evidence>
<organism evidence="10 11">
    <name type="scientific">Candidatus Buchananbacteria bacterium RIFCSPHIGHO2_01_FULL_39_8</name>
    <dbReference type="NCBI Taxonomy" id="1797533"/>
    <lineage>
        <taxon>Bacteria</taxon>
        <taxon>Candidatus Buchananiibacteriota</taxon>
    </lineage>
</organism>
<evidence type="ECO:0000256" key="1">
    <source>
        <dbReference type="ARBA" id="ARBA00004429"/>
    </source>
</evidence>
<sequence length="401" mass="44398">MPYFRYKARDNQSETVEGVVQAAASDVAAELLTDKNLTILSLEEEKASIFARSLKIFNRVKIKDLVVFSRQLSVIVSATIPLVQGLRILVNQTESQFLKTVISEVADDVEGGAKLSAALSRHSEVFSDFYISIVKSGETSGKLDEVLNYLADQQEKDYDMVSKIRGAMIYPAFILVGLFVVGTLMMVVVIPQLTSVLSETGAELPLSTRILIGTSSFLSNFWWLIALIIIALIVVFRLVIKTEKGRYYWDFFKLRIPIFGRLFREIAIVRFSRSLNTLISGGVPLSRSLEIVSDVAGNVIYQKLVLETVEEVEGGNSIATAFLRSKEIPPMVSQMLNLGERTGRIEEILDKLSNFYGREVDNMVANLASLLEPLIMLLMGVAVGLLVAAIILPMYNLASAL</sequence>
<keyword evidence="5 8" id="KW-0812">Transmembrane</keyword>
<dbReference type="STRING" id="1797533.A2731_02115"/>
<dbReference type="PANTHER" id="PTHR30012">
    <property type="entry name" value="GENERAL SECRETION PATHWAY PROTEIN"/>
    <property type="match status" value="1"/>
</dbReference>
<dbReference type="Pfam" id="PF00482">
    <property type="entry name" value="T2SSF"/>
    <property type="match status" value="2"/>
</dbReference>
<evidence type="ECO:0000259" key="9">
    <source>
        <dbReference type="Pfam" id="PF00482"/>
    </source>
</evidence>
<keyword evidence="6 8" id="KW-1133">Transmembrane helix</keyword>
<dbReference type="EMBL" id="MHIC01000011">
    <property type="protein sequence ID" value="OGY45711.1"/>
    <property type="molecule type" value="Genomic_DNA"/>
</dbReference>
<reference evidence="10 11" key="1">
    <citation type="journal article" date="2016" name="Nat. Commun.">
        <title>Thousands of microbial genomes shed light on interconnected biogeochemical processes in an aquifer system.</title>
        <authorList>
            <person name="Anantharaman K."/>
            <person name="Brown C.T."/>
            <person name="Hug L.A."/>
            <person name="Sharon I."/>
            <person name="Castelle C.J."/>
            <person name="Probst A.J."/>
            <person name="Thomas B.C."/>
            <person name="Singh A."/>
            <person name="Wilkins M.J."/>
            <person name="Karaoz U."/>
            <person name="Brodie E.L."/>
            <person name="Williams K.H."/>
            <person name="Hubbard S.S."/>
            <person name="Banfield J.F."/>
        </authorList>
    </citation>
    <scope>NUCLEOTIDE SEQUENCE [LARGE SCALE GENOMIC DNA]</scope>
</reference>
<dbReference type="PRINTS" id="PR00812">
    <property type="entry name" value="BCTERIALGSPF"/>
</dbReference>
<evidence type="ECO:0000256" key="2">
    <source>
        <dbReference type="ARBA" id="ARBA00005745"/>
    </source>
</evidence>
<dbReference type="GO" id="GO:0005886">
    <property type="term" value="C:plasma membrane"/>
    <property type="evidence" value="ECO:0007669"/>
    <property type="project" value="UniProtKB-SubCell"/>
</dbReference>
<comment type="caution">
    <text evidence="10">The sequence shown here is derived from an EMBL/GenBank/DDBJ whole genome shotgun (WGS) entry which is preliminary data.</text>
</comment>